<protein>
    <submittedName>
        <fullName evidence="1">Uncharacterized protein</fullName>
    </submittedName>
</protein>
<proteinExistence type="predicted"/>
<sequence>MALRVPPNTTRVFGVQFPANGPSGSAENNWGVLGLQIPRHIIIYVTRKYNNCVRRDARALGGGFCTPKTPPIGFGGIQGPIGGDL</sequence>
<reference evidence="2" key="1">
    <citation type="submission" date="2021-01" db="EMBL/GenBank/DDBJ databases">
        <title>Caligus Genome Assembly.</title>
        <authorList>
            <person name="Gallardo-Escarate C."/>
        </authorList>
    </citation>
    <scope>NUCLEOTIDE SEQUENCE [LARGE SCALE GENOMIC DNA]</scope>
</reference>
<dbReference type="Proteomes" id="UP000595437">
    <property type="component" value="Chromosome 1"/>
</dbReference>
<evidence type="ECO:0000313" key="1">
    <source>
        <dbReference type="EMBL" id="QQP56752.1"/>
    </source>
</evidence>
<keyword evidence="2" id="KW-1185">Reference proteome</keyword>
<organism evidence="1 2">
    <name type="scientific">Caligus rogercresseyi</name>
    <name type="common">Sea louse</name>
    <dbReference type="NCBI Taxonomy" id="217165"/>
    <lineage>
        <taxon>Eukaryota</taxon>
        <taxon>Metazoa</taxon>
        <taxon>Ecdysozoa</taxon>
        <taxon>Arthropoda</taxon>
        <taxon>Crustacea</taxon>
        <taxon>Multicrustacea</taxon>
        <taxon>Hexanauplia</taxon>
        <taxon>Copepoda</taxon>
        <taxon>Siphonostomatoida</taxon>
        <taxon>Caligidae</taxon>
        <taxon>Caligus</taxon>
    </lineage>
</organism>
<dbReference type="EMBL" id="CP045890">
    <property type="protein sequence ID" value="QQP56752.1"/>
    <property type="molecule type" value="Genomic_DNA"/>
</dbReference>
<accession>A0A7T8QVN8</accession>
<gene>
    <name evidence="1" type="ORF">FKW44_001516</name>
</gene>
<evidence type="ECO:0000313" key="2">
    <source>
        <dbReference type="Proteomes" id="UP000595437"/>
    </source>
</evidence>
<name>A0A7T8QVN8_CALRO</name>
<dbReference type="AlphaFoldDB" id="A0A7T8QVN8"/>